<keyword evidence="2" id="KW-1185">Reference proteome</keyword>
<accession>A0A3M7SXE9</accession>
<proteinExistence type="predicted"/>
<dbReference type="AlphaFoldDB" id="A0A3M7SXE9"/>
<name>A0A3M7SXE9_BRAPC</name>
<gene>
    <name evidence="1" type="ORF">BpHYR1_042507</name>
</gene>
<dbReference type="EMBL" id="REGN01000651">
    <property type="protein sequence ID" value="RNA40365.1"/>
    <property type="molecule type" value="Genomic_DNA"/>
</dbReference>
<organism evidence="1 2">
    <name type="scientific">Brachionus plicatilis</name>
    <name type="common">Marine rotifer</name>
    <name type="synonym">Brachionus muelleri</name>
    <dbReference type="NCBI Taxonomy" id="10195"/>
    <lineage>
        <taxon>Eukaryota</taxon>
        <taxon>Metazoa</taxon>
        <taxon>Spiralia</taxon>
        <taxon>Gnathifera</taxon>
        <taxon>Rotifera</taxon>
        <taxon>Eurotatoria</taxon>
        <taxon>Monogononta</taxon>
        <taxon>Pseudotrocha</taxon>
        <taxon>Ploima</taxon>
        <taxon>Brachionidae</taxon>
        <taxon>Brachionus</taxon>
    </lineage>
</organism>
<comment type="caution">
    <text evidence="1">The sequence shown here is derived from an EMBL/GenBank/DDBJ whole genome shotgun (WGS) entry which is preliminary data.</text>
</comment>
<protein>
    <submittedName>
        <fullName evidence="1">Uncharacterized protein</fullName>
    </submittedName>
</protein>
<evidence type="ECO:0000313" key="2">
    <source>
        <dbReference type="Proteomes" id="UP000276133"/>
    </source>
</evidence>
<reference evidence="1 2" key="1">
    <citation type="journal article" date="2018" name="Sci. Rep.">
        <title>Genomic signatures of local adaptation to the degree of environmental predictability in rotifers.</title>
        <authorList>
            <person name="Franch-Gras L."/>
            <person name="Hahn C."/>
            <person name="Garcia-Roger E.M."/>
            <person name="Carmona M.J."/>
            <person name="Serra M."/>
            <person name="Gomez A."/>
        </authorList>
    </citation>
    <scope>NUCLEOTIDE SEQUENCE [LARGE SCALE GENOMIC DNA]</scope>
    <source>
        <strain evidence="1">HYR1</strain>
    </source>
</reference>
<evidence type="ECO:0000313" key="1">
    <source>
        <dbReference type="EMBL" id="RNA40365.1"/>
    </source>
</evidence>
<sequence length="102" mass="11990">MCKNFLCNISKKNRFQIIQDAKNKNEIFMNYCTENLKIPSIIMNICTKHKKIITNFQYIFLSCDFRMVLLKGLISFVHLSTVKSEISEYLNYSNSYAINIGF</sequence>
<dbReference type="Proteomes" id="UP000276133">
    <property type="component" value="Unassembled WGS sequence"/>
</dbReference>